<evidence type="ECO:0000256" key="2">
    <source>
        <dbReference type="ARBA" id="ARBA00022598"/>
    </source>
</evidence>
<dbReference type="Gene3D" id="3.40.50.12780">
    <property type="entry name" value="N-terminal domain of ligase-like"/>
    <property type="match status" value="1"/>
</dbReference>
<accession>A0A540WAY6</accession>
<dbReference type="CDD" id="cd17631">
    <property type="entry name" value="FACL_FadD13-like"/>
    <property type="match status" value="1"/>
</dbReference>
<dbReference type="InterPro" id="IPR045851">
    <property type="entry name" value="AMP-bd_C_sf"/>
</dbReference>
<dbReference type="PANTHER" id="PTHR43767">
    <property type="entry name" value="LONG-CHAIN-FATTY-ACID--COA LIGASE"/>
    <property type="match status" value="1"/>
</dbReference>
<dbReference type="EMBL" id="VIGB01000003">
    <property type="protein sequence ID" value="TQF06173.1"/>
    <property type="molecule type" value="Genomic_DNA"/>
</dbReference>
<evidence type="ECO:0000259" key="3">
    <source>
        <dbReference type="Pfam" id="PF00501"/>
    </source>
</evidence>
<dbReference type="InterPro" id="IPR025110">
    <property type="entry name" value="AMP-bd_C"/>
</dbReference>
<evidence type="ECO:0000256" key="1">
    <source>
        <dbReference type="ARBA" id="ARBA00006432"/>
    </source>
</evidence>
<comment type="similarity">
    <text evidence="1">Belongs to the ATP-dependent AMP-binding enzyme family.</text>
</comment>
<dbReference type="AlphaFoldDB" id="A0A540WAY6"/>
<dbReference type="InterPro" id="IPR050237">
    <property type="entry name" value="ATP-dep_AMP-bd_enzyme"/>
</dbReference>
<dbReference type="Pfam" id="PF13193">
    <property type="entry name" value="AMP-binding_C"/>
    <property type="match status" value="1"/>
</dbReference>
<sequence length="519" mass="56352">MNHRHGNTVADALRRSAARTPDRRALHFTAQASGTSQAAPAVDRSWTYRELDHAVTRAAAHLLARGLRPGDRVAALGRNSDAYLLLFLACARVGLVHVPVNYNATAAELRYFTEQSGSAALLYDDEYADLVAALPAGGPLRHRATMTELLTVAQDGPVPVLLTFAPDHDLVQLLYTSGTTAAPKGAMMTHRALLHEYLSAITALDLRETDRLLHALPLYHSAQLHVFLLPGLMLGCENRLIQAPDPATVLRLLTTERLTSFFAPPTVWAALTAHPDFAAADLGHLEKAYYGASVMPAPVLERLRTALPGTGFYNAFGQSEVGPLATVLRPEEHDARPTSAGRTVLFVEARVVRPDGRPAGPGEIGEIQYRSPQLCTGYWDKPEETAAAFDADWFRSGDLVRRDAEGYVQVVDRLKDVINTGGVLVSSREVEDVLYAHPAVAEAAVVGVPHPKWIEAVTAVVVARTPVAEGELIDWARERLPAHKTPKAVHFADGLPKNASGKVLKRELREQLTGSQQPF</sequence>
<protein>
    <submittedName>
        <fullName evidence="5">AMP-binding protein</fullName>
    </submittedName>
</protein>
<dbReference type="Proteomes" id="UP000319103">
    <property type="component" value="Unassembled WGS sequence"/>
</dbReference>
<feature type="domain" description="AMP-dependent synthetase/ligase" evidence="3">
    <location>
        <begin position="13"/>
        <end position="379"/>
    </location>
</feature>
<comment type="caution">
    <text evidence="5">The sequence shown here is derived from an EMBL/GenBank/DDBJ whole genome shotgun (WGS) entry which is preliminary data.</text>
</comment>
<dbReference type="SUPFAM" id="SSF56801">
    <property type="entry name" value="Acetyl-CoA synthetase-like"/>
    <property type="match status" value="1"/>
</dbReference>
<evidence type="ECO:0000313" key="6">
    <source>
        <dbReference type="Proteomes" id="UP000319103"/>
    </source>
</evidence>
<dbReference type="Gene3D" id="3.30.300.30">
    <property type="match status" value="1"/>
</dbReference>
<dbReference type="Pfam" id="PF00501">
    <property type="entry name" value="AMP-binding"/>
    <property type="match status" value="1"/>
</dbReference>
<keyword evidence="6" id="KW-1185">Reference proteome</keyword>
<dbReference type="InterPro" id="IPR000873">
    <property type="entry name" value="AMP-dep_synth/lig_dom"/>
</dbReference>
<dbReference type="NCBIfam" id="NF006182">
    <property type="entry name" value="PRK08316.1"/>
    <property type="match status" value="1"/>
</dbReference>
<gene>
    <name evidence="5" type="ORF">E6W39_33075</name>
</gene>
<feature type="domain" description="AMP-binding enzyme C-terminal" evidence="4">
    <location>
        <begin position="429"/>
        <end position="502"/>
    </location>
</feature>
<reference evidence="5 6" key="1">
    <citation type="submission" date="2019-06" db="EMBL/GenBank/DDBJ databases">
        <title>Description of Kitasatospora acidophila sp. nov. isolated from pine grove soil, and reclassification of Streptomyces novaecaesareae to Kitasatospora novaeceasareae comb. nov.</title>
        <authorList>
            <person name="Kim M.J."/>
        </authorList>
    </citation>
    <scope>NUCLEOTIDE SEQUENCE [LARGE SCALE GENOMIC DNA]</scope>
    <source>
        <strain evidence="5 6">MMS16-CNU292</strain>
    </source>
</reference>
<evidence type="ECO:0000259" key="4">
    <source>
        <dbReference type="Pfam" id="PF13193"/>
    </source>
</evidence>
<organism evidence="5 6">
    <name type="scientific">Kitasatospora acidiphila</name>
    <dbReference type="NCBI Taxonomy" id="2567942"/>
    <lineage>
        <taxon>Bacteria</taxon>
        <taxon>Bacillati</taxon>
        <taxon>Actinomycetota</taxon>
        <taxon>Actinomycetes</taxon>
        <taxon>Kitasatosporales</taxon>
        <taxon>Streptomycetaceae</taxon>
        <taxon>Kitasatospora</taxon>
    </lineage>
</organism>
<keyword evidence="2" id="KW-0436">Ligase</keyword>
<dbReference type="OrthoDB" id="9803968at2"/>
<dbReference type="InterPro" id="IPR042099">
    <property type="entry name" value="ANL_N_sf"/>
</dbReference>
<name>A0A540WAY6_9ACTN</name>
<dbReference type="GO" id="GO:0016877">
    <property type="term" value="F:ligase activity, forming carbon-sulfur bonds"/>
    <property type="evidence" value="ECO:0007669"/>
    <property type="project" value="UniProtKB-ARBA"/>
</dbReference>
<evidence type="ECO:0000313" key="5">
    <source>
        <dbReference type="EMBL" id="TQF06173.1"/>
    </source>
</evidence>
<proteinExistence type="inferred from homology"/>
<dbReference type="PANTHER" id="PTHR43767:SF7">
    <property type="entry name" value="MEDIUM_LONG-CHAIN-FATTY-ACID--COA LIGASE FADD8"/>
    <property type="match status" value="1"/>
</dbReference>
<dbReference type="FunFam" id="3.30.300.30:FF:000008">
    <property type="entry name" value="2,3-dihydroxybenzoate-AMP ligase"/>
    <property type="match status" value="1"/>
</dbReference>
<dbReference type="RefSeq" id="WP_141636619.1">
    <property type="nucleotide sequence ID" value="NZ_VIGB01000003.1"/>
</dbReference>